<sequence>MLGFSTLGCPGLPLPAVAALARKYGISCVELRCAPDEPVHVGISPGERARVREDLAGLEINSLASYYRLCDDPLDKLRAHVELAHDLGVPAIRVFPGKSPETSVELAAERLARAAEVAEGVTLLVETHDLLLRGAEIARSLSATASSSVCPWSTAPARDQSPG</sequence>
<dbReference type="GO" id="GO:0016853">
    <property type="term" value="F:isomerase activity"/>
    <property type="evidence" value="ECO:0007669"/>
    <property type="project" value="UniProtKB-KW"/>
</dbReference>
<protein>
    <submittedName>
        <fullName evidence="2">Sugar phosphate isomerase/epimerase family protein</fullName>
    </submittedName>
</protein>
<dbReference type="Pfam" id="PF01261">
    <property type="entry name" value="AP_endonuc_2"/>
    <property type="match status" value="1"/>
</dbReference>
<reference evidence="3" key="1">
    <citation type="journal article" date="2019" name="Int. J. Syst. Evol. Microbiol.">
        <title>The Global Catalogue of Microorganisms (GCM) 10K type strain sequencing project: providing services to taxonomists for standard genome sequencing and annotation.</title>
        <authorList>
            <consortium name="The Broad Institute Genomics Platform"/>
            <consortium name="The Broad Institute Genome Sequencing Center for Infectious Disease"/>
            <person name="Wu L."/>
            <person name="Ma J."/>
        </authorList>
    </citation>
    <scope>NUCLEOTIDE SEQUENCE [LARGE SCALE GENOMIC DNA]</scope>
    <source>
        <strain evidence="3">JCM 31486</strain>
    </source>
</reference>
<keyword evidence="2" id="KW-0413">Isomerase</keyword>
<dbReference type="Gene3D" id="3.20.20.150">
    <property type="entry name" value="Divalent-metal-dependent TIM barrel enzymes"/>
    <property type="match status" value="1"/>
</dbReference>
<comment type="caution">
    <text evidence="2">The sequence shown here is derived from an EMBL/GenBank/DDBJ whole genome shotgun (WGS) entry which is preliminary data.</text>
</comment>
<feature type="non-terminal residue" evidence="2">
    <location>
        <position position="163"/>
    </location>
</feature>
<name>A0ABW3MN69_9PSEU</name>
<feature type="domain" description="Xylose isomerase-like TIM barrel" evidence="1">
    <location>
        <begin position="19"/>
        <end position="129"/>
    </location>
</feature>
<dbReference type="Proteomes" id="UP001597045">
    <property type="component" value="Unassembled WGS sequence"/>
</dbReference>
<dbReference type="SUPFAM" id="SSF51658">
    <property type="entry name" value="Xylose isomerase-like"/>
    <property type="match status" value="1"/>
</dbReference>
<keyword evidence="3" id="KW-1185">Reference proteome</keyword>
<accession>A0ABW3MN69</accession>
<dbReference type="InterPro" id="IPR036237">
    <property type="entry name" value="Xyl_isomerase-like_sf"/>
</dbReference>
<evidence type="ECO:0000259" key="1">
    <source>
        <dbReference type="Pfam" id="PF01261"/>
    </source>
</evidence>
<dbReference type="EMBL" id="JBHTIS010003648">
    <property type="protein sequence ID" value="MFD1051502.1"/>
    <property type="molecule type" value="Genomic_DNA"/>
</dbReference>
<evidence type="ECO:0000313" key="3">
    <source>
        <dbReference type="Proteomes" id="UP001597045"/>
    </source>
</evidence>
<dbReference type="InterPro" id="IPR013022">
    <property type="entry name" value="Xyl_isomerase-like_TIM-brl"/>
</dbReference>
<proteinExistence type="predicted"/>
<evidence type="ECO:0000313" key="2">
    <source>
        <dbReference type="EMBL" id="MFD1051502.1"/>
    </source>
</evidence>
<organism evidence="2 3">
    <name type="scientific">Kibdelosporangium lantanae</name>
    <dbReference type="NCBI Taxonomy" id="1497396"/>
    <lineage>
        <taxon>Bacteria</taxon>
        <taxon>Bacillati</taxon>
        <taxon>Actinomycetota</taxon>
        <taxon>Actinomycetes</taxon>
        <taxon>Pseudonocardiales</taxon>
        <taxon>Pseudonocardiaceae</taxon>
        <taxon>Kibdelosporangium</taxon>
    </lineage>
</organism>
<gene>
    <name evidence="2" type="ORF">ACFQ1S_41125</name>
</gene>